<evidence type="ECO:0000313" key="1">
    <source>
        <dbReference type="EMBL" id="RGD58159.1"/>
    </source>
</evidence>
<proteinExistence type="predicted"/>
<dbReference type="EMBL" id="QVIG01000001">
    <property type="protein sequence ID" value="RGD58159.1"/>
    <property type="molecule type" value="Genomic_DNA"/>
</dbReference>
<gene>
    <name evidence="1" type="ORF">DR950_10485</name>
</gene>
<dbReference type="AlphaFoldDB" id="A0A372ZQI2"/>
<sequence>MFAVQLTVPAGAAAPSGEAAAAEVQAALWACAAPDDGLEHVRARAVPEGVGLVLYVRAADEAAARSRARNLLARALPAAVRLPSGRR</sequence>
<dbReference type="Proteomes" id="UP000263377">
    <property type="component" value="Unassembled WGS sequence"/>
</dbReference>
<comment type="caution">
    <text evidence="1">The sequence shown here is derived from an EMBL/GenBank/DDBJ whole genome shotgun (WGS) entry which is preliminary data.</text>
</comment>
<evidence type="ECO:0000313" key="2">
    <source>
        <dbReference type="Proteomes" id="UP000263377"/>
    </source>
</evidence>
<protein>
    <submittedName>
        <fullName evidence="1">Uncharacterized protein</fullName>
    </submittedName>
</protein>
<name>A0A372ZQI2_9ACTN</name>
<accession>A0A372ZQI2</accession>
<dbReference type="RefSeq" id="WP_117486811.1">
    <property type="nucleotide sequence ID" value="NZ_QVIG01000001.1"/>
</dbReference>
<reference evidence="1 2" key="1">
    <citation type="submission" date="2018-08" db="EMBL/GenBank/DDBJ databases">
        <title>Diversity &amp; Physiological Properties of Lignin-Decomposing Actinobacteria from Soil.</title>
        <authorList>
            <person name="Roh S.G."/>
            <person name="Kim S.B."/>
        </authorList>
    </citation>
    <scope>NUCLEOTIDE SEQUENCE [LARGE SCALE GENOMIC DNA]</scope>
    <source>
        <strain evidence="1 2">MMS17-GH009</strain>
    </source>
</reference>
<keyword evidence="2" id="KW-1185">Reference proteome</keyword>
<organism evidence="1 2">
    <name type="scientific">Kitasatospora xanthocidica</name>
    <dbReference type="NCBI Taxonomy" id="83382"/>
    <lineage>
        <taxon>Bacteria</taxon>
        <taxon>Bacillati</taxon>
        <taxon>Actinomycetota</taxon>
        <taxon>Actinomycetes</taxon>
        <taxon>Kitasatosporales</taxon>
        <taxon>Streptomycetaceae</taxon>
        <taxon>Kitasatospora</taxon>
    </lineage>
</organism>